<proteinExistence type="predicted"/>
<evidence type="ECO:0000313" key="2">
    <source>
        <dbReference type="Proteomes" id="UP000321397"/>
    </source>
</evidence>
<evidence type="ECO:0008006" key="3">
    <source>
        <dbReference type="Google" id="ProtNLM"/>
    </source>
</evidence>
<dbReference type="Proteomes" id="UP000321397">
    <property type="component" value="Chromosome"/>
</dbReference>
<evidence type="ECO:0000313" key="1">
    <source>
        <dbReference type="EMBL" id="BBM48634.1"/>
    </source>
</evidence>
<accession>A0A510KAL8</accession>
<organism evidence="1 2">
    <name type="scientific">Leptotrichia wadei</name>
    <dbReference type="NCBI Taxonomy" id="157687"/>
    <lineage>
        <taxon>Bacteria</taxon>
        <taxon>Fusobacteriati</taxon>
        <taxon>Fusobacteriota</taxon>
        <taxon>Fusobacteriia</taxon>
        <taxon>Fusobacteriales</taxon>
        <taxon>Leptotrichiaceae</taxon>
        <taxon>Leptotrichia</taxon>
    </lineage>
</organism>
<dbReference type="AlphaFoldDB" id="A0A510KAL8"/>
<name>A0A510KAL8_9FUSO</name>
<reference evidence="1 2" key="1">
    <citation type="submission" date="2019-07" db="EMBL/GenBank/DDBJ databases">
        <title>Complete Genome Sequence of Leptotrichia wadei Strain JMUB3933.</title>
        <authorList>
            <person name="Watanabe S."/>
            <person name="Cui L."/>
        </authorList>
    </citation>
    <scope>NUCLEOTIDE SEQUENCE [LARGE SCALE GENOMIC DNA]</scope>
    <source>
        <strain evidence="1 2">JMUB3933</strain>
    </source>
</reference>
<dbReference type="EMBL" id="AP019834">
    <property type="protein sequence ID" value="BBM48634.1"/>
    <property type="molecule type" value="Genomic_DNA"/>
</dbReference>
<dbReference type="InterPro" id="IPR027375">
    <property type="entry name" value="DKNYY"/>
</dbReference>
<sequence>MKKRLLKILMLLFLIGNLTFSEYVVKDEKVFYDGKEVLRADIGSFRILNNKIAVDSQNIYFLGSRTIKSEKNAYDTSEPVYKLSSDSGKLKIDKEEYDVKKFKLISSNVKNSNFYFLKYDKKIYVVYGYNHSVFFSEILNVDYETFESVSKNLVKDKNKVYFVNSFTADSHNRYLIDFGIKEIKGITPKNFKVIADNLRYNLIFTENNGKLYFLNLYPLVKYKFTFEELSQMDNKTFKPFDYKFIKDKNNVYYLYGYDKFIKFEEADAKTFEVIGNGYARDKSNIYFLYPNLEYMMPIKMEADRKSFNLIKVGEDYTSYARDKKNIYCDGRILEGADYKTFRIFKEKDENGEEIVKIKDKNHEYDENCLIKDRNRF</sequence>
<protein>
    <recommendedName>
        <fullName evidence="3">DKNYY family protein</fullName>
    </recommendedName>
</protein>
<gene>
    <name evidence="1" type="ORF">JMUB3933_2160</name>
</gene>
<dbReference type="RefSeq" id="WP_146962152.1">
    <property type="nucleotide sequence ID" value="NZ_AP019834.1"/>
</dbReference>
<dbReference type="Pfam" id="PF13644">
    <property type="entry name" value="DKNYY"/>
    <property type="match status" value="3"/>
</dbReference>